<keyword evidence="3" id="KW-1185">Reference proteome</keyword>
<proteinExistence type="predicted"/>
<comment type="caution">
    <text evidence="2">The sequence shown here is derived from an EMBL/GenBank/DDBJ whole genome shotgun (WGS) entry which is preliminary data.</text>
</comment>
<dbReference type="InterPro" id="IPR016181">
    <property type="entry name" value="Acyl_CoA_acyltransferase"/>
</dbReference>
<protein>
    <recommendedName>
        <fullName evidence="1">N-acetyltransferase domain-containing protein</fullName>
    </recommendedName>
</protein>
<feature type="domain" description="N-acetyltransferase" evidence="1">
    <location>
        <begin position="1"/>
        <end position="70"/>
    </location>
</feature>
<evidence type="ECO:0000313" key="3">
    <source>
        <dbReference type="Proteomes" id="UP000186102"/>
    </source>
</evidence>
<dbReference type="Pfam" id="PF00583">
    <property type="entry name" value="Acetyltransf_1"/>
    <property type="match status" value="1"/>
</dbReference>
<organism evidence="2 3">
    <name type="scientific">Desulfosporosinus metallidurans</name>
    <dbReference type="NCBI Taxonomy" id="1888891"/>
    <lineage>
        <taxon>Bacteria</taxon>
        <taxon>Bacillati</taxon>
        <taxon>Bacillota</taxon>
        <taxon>Clostridia</taxon>
        <taxon>Eubacteriales</taxon>
        <taxon>Desulfitobacteriaceae</taxon>
        <taxon>Desulfosporosinus</taxon>
    </lineage>
</organism>
<sequence>MLIDPSSRGQGIGNKANHLLEKWVISQQFNKVRLGNEKGLKFWKKMGFAETGEIKPHLSKKFMVLEKNIGVHDR</sequence>
<name>A0A1Q8QWI7_9FIRM</name>
<reference evidence="2 3" key="1">
    <citation type="submission" date="2016-09" db="EMBL/GenBank/DDBJ databases">
        <title>Complete genome of Desulfosporosinus sp. OL.</title>
        <authorList>
            <person name="Mardanov A."/>
            <person name="Beletsky A."/>
            <person name="Panova A."/>
            <person name="Karnachuk O."/>
            <person name="Ravin N."/>
        </authorList>
    </citation>
    <scope>NUCLEOTIDE SEQUENCE [LARGE SCALE GENOMIC DNA]</scope>
    <source>
        <strain evidence="2 3">OL</strain>
    </source>
</reference>
<dbReference type="GO" id="GO:0016747">
    <property type="term" value="F:acyltransferase activity, transferring groups other than amino-acyl groups"/>
    <property type="evidence" value="ECO:0007669"/>
    <property type="project" value="InterPro"/>
</dbReference>
<dbReference type="Gene3D" id="3.40.630.30">
    <property type="match status" value="1"/>
</dbReference>
<dbReference type="InterPro" id="IPR000182">
    <property type="entry name" value="GNAT_dom"/>
</dbReference>
<evidence type="ECO:0000313" key="2">
    <source>
        <dbReference type="EMBL" id="OLN31693.1"/>
    </source>
</evidence>
<accession>A0A1Q8QWI7</accession>
<gene>
    <name evidence="2" type="ORF">DSOL_2381</name>
</gene>
<dbReference type="EMBL" id="MLBF01000015">
    <property type="protein sequence ID" value="OLN31693.1"/>
    <property type="molecule type" value="Genomic_DNA"/>
</dbReference>
<dbReference type="SUPFAM" id="SSF55729">
    <property type="entry name" value="Acyl-CoA N-acyltransferases (Nat)"/>
    <property type="match status" value="1"/>
</dbReference>
<dbReference type="PROSITE" id="PS51186">
    <property type="entry name" value="GNAT"/>
    <property type="match status" value="1"/>
</dbReference>
<evidence type="ECO:0000259" key="1">
    <source>
        <dbReference type="PROSITE" id="PS51186"/>
    </source>
</evidence>
<dbReference type="AlphaFoldDB" id="A0A1Q8QWI7"/>
<dbReference type="Proteomes" id="UP000186102">
    <property type="component" value="Unassembled WGS sequence"/>
</dbReference>